<keyword evidence="7 8" id="KW-0009">Actin-binding</keyword>
<dbReference type="SUPFAM" id="SSF52540">
    <property type="entry name" value="P-loop containing nucleoside triphosphate hydrolases"/>
    <property type="match status" value="1"/>
</dbReference>
<dbReference type="GO" id="GO:0007015">
    <property type="term" value="P:actin filament organization"/>
    <property type="evidence" value="ECO:0007669"/>
    <property type="project" value="TreeGrafter"/>
</dbReference>
<comment type="similarity">
    <text evidence="1 8">Belongs to the TRAFAC class myosin-kinesin ATPase superfamily. Myosin family.</text>
</comment>
<evidence type="ECO:0000256" key="2">
    <source>
        <dbReference type="ARBA" id="ARBA00022741"/>
    </source>
</evidence>
<dbReference type="Proteomes" id="UP000887578">
    <property type="component" value="Unplaced"/>
</dbReference>
<dbReference type="Gene3D" id="1.20.120.720">
    <property type="entry name" value="Myosin VI head, motor domain, U50 subdomain"/>
    <property type="match status" value="1"/>
</dbReference>
<dbReference type="GO" id="GO:0051015">
    <property type="term" value="F:actin filament binding"/>
    <property type="evidence" value="ECO:0007669"/>
    <property type="project" value="TreeGrafter"/>
</dbReference>
<keyword evidence="2" id="KW-0547">Nucleotide-binding</keyword>
<dbReference type="GO" id="GO:0005524">
    <property type="term" value="F:ATP binding"/>
    <property type="evidence" value="ECO:0007669"/>
    <property type="project" value="UniProtKB-KW"/>
</dbReference>
<dbReference type="SMART" id="SM00242">
    <property type="entry name" value="MYSc"/>
    <property type="match status" value="1"/>
</dbReference>
<protein>
    <submittedName>
        <fullName evidence="11">Myosin motor domain-containing protein</fullName>
    </submittedName>
</protein>
<proteinExistence type="inferred from homology"/>
<keyword evidence="10" id="KW-1185">Reference proteome</keyword>
<comment type="caution">
    <text evidence="8">Lacks conserved residue(s) required for the propagation of feature annotation.</text>
</comment>
<evidence type="ECO:0000256" key="3">
    <source>
        <dbReference type="ARBA" id="ARBA00022840"/>
    </source>
</evidence>
<dbReference type="FunFam" id="1.20.120.720:FF:000001">
    <property type="entry name" value="Myosin heavy chain, muscle"/>
    <property type="match status" value="1"/>
</dbReference>
<dbReference type="PANTHER" id="PTHR13140:SF857">
    <property type="entry name" value="MYOSIN-11"/>
    <property type="match status" value="1"/>
</dbReference>
<dbReference type="InterPro" id="IPR027417">
    <property type="entry name" value="P-loop_NTPase"/>
</dbReference>
<organism evidence="10 11">
    <name type="scientific">Panagrolaimus davidi</name>
    <dbReference type="NCBI Taxonomy" id="227884"/>
    <lineage>
        <taxon>Eukaryota</taxon>
        <taxon>Metazoa</taxon>
        <taxon>Ecdysozoa</taxon>
        <taxon>Nematoda</taxon>
        <taxon>Chromadorea</taxon>
        <taxon>Rhabditida</taxon>
        <taxon>Tylenchina</taxon>
        <taxon>Panagrolaimomorpha</taxon>
        <taxon>Panagrolaimoidea</taxon>
        <taxon>Panagrolaimidae</taxon>
        <taxon>Panagrolaimus</taxon>
    </lineage>
</organism>
<evidence type="ECO:0000259" key="9">
    <source>
        <dbReference type="PROSITE" id="PS51456"/>
    </source>
</evidence>
<evidence type="ECO:0000256" key="4">
    <source>
        <dbReference type="ARBA" id="ARBA00023054"/>
    </source>
</evidence>
<keyword evidence="4" id="KW-0175">Coiled coil</keyword>
<keyword evidence="3" id="KW-0067">ATP-binding</keyword>
<evidence type="ECO:0000313" key="10">
    <source>
        <dbReference type="Proteomes" id="UP000887578"/>
    </source>
</evidence>
<dbReference type="PANTHER" id="PTHR13140">
    <property type="entry name" value="MYOSIN"/>
    <property type="match status" value="1"/>
</dbReference>
<dbReference type="InterPro" id="IPR001609">
    <property type="entry name" value="Myosin_head_motor_dom-like"/>
</dbReference>
<evidence type="ECO:0000256" key="5">
    <source>
        <dbReference type="ARBA" id="ARBA00023123"/>
    </source>
</evidence>
<keyword evidence="6" id="KW-0505">Motor protein</keyword>
<dbReference type="GO" id="GO:0005737">
    <property type="term" value="C:cytoplasm"/>
    <property type="evidence" value="ECO:0007669"/>
    <property type="project" value="TreeGrafter"/>
</dbReference>
<dbReference type="FunFam" id="1.20.58.530:FF:000001">
    <property type="entry name" value="Myosin heavy chain"/>
    <property type="match status" value="1"/>
</dbReference>
<dbReference type="Gene3D" id="1.10.10.820">
    <property type="match status" value="1"/>
</dbReference>
<accession>A0A914PA46</accession>
<evidence type="ECO:0000256" key="1">
    <source>
        <dbReference type="ARBA" id="ARBA00008314"/>
    </source>
</evidence>
<dbReference type="GO" id="GO:0000146">
    <property type="term" value="F:microfilament motor activity"/>
    <property type="evidence" value="ECO:0007669"/>
    <property type="project" value="TreeGrafter"/>
</dbReference>
<reference evidence="11" key="1">
    <citation type="submission" date="2022-11" db="UniProtKB">
        <authorList>
            <consortium name="WormBaseParasite"/>
        </authorList>
    </citation>
    <scope>IDENTIFICATION</scope>
</reference>
<dbReference type="Gene3D" id="1.20.58.530">
    <property type="match status" value="1"/>
</dbReference>
<evidence type="ECO:0000256" key="6">
    <source>
        <dbReference type="ARBA" id="ARBA00023175"/>
    </source>
</evidence>
<evidence type="ECO:0000313" key="11">
    <source>
        <dbReference type="WBParaSite" id="PDA_v2.g11591.t1"/>
    </source>
</evidence>
<dbReference type="WBParaSite" id="PDA_v2.g11591.t1">
    <property type="protein sequence ID" value="PDA_v2.g11591.t1"/>
    <property type="gene ID" value="PDA_v2.g11591"/>
</dbReference>
<dbReference type="GO" id="GO:0016459">
    <property type="term" value="C:myosin complex"/>
    <property type="evidence" value="ECO:0007669"/>
    <property type="project" value="UniProtKB-KW"/>
</dbReference>
<dbReference type="PRINTS" id="PR00193">
    <property type="entry name" value="MYOSINHEAVY"/>
</dbReference>
<name>A0A914PA46_9BILA</name>
<dbReference type="GO" id="GO:0016020">
    <property type="term" value="C:membrane"/>
    <property type="evidence" value="ECO:0007669"/>
    <property type="project" value="TreeGrafter"/>
</dbReference>
<dbReference type="Pfam" id="PF00063">
    <property type="entry name" value="Myosin_head"/>
    <property type="match status" value="1"/>
</dbReference>
<feature type="domain" description="Myosin motor" evidence="9">
    <location>
        <begin position="1"/>
        <end position="326"/>
    </location>
</feature>
<sequence length="326" mass="37531">MTNKKLKKEFLLDDDIRKYHFVSQAEITVPGMDDVEEQKVTDNAFDIMGFEPNEKNDLYKICAAIMHMGEMKFKQKPREEQAEVDDMIAATNAAKLFEVDVEQFVAALLKPRIKVGTEWVSRGQNVQQVDWAVGALAKAIYARMFAWLISRCNKTLASNPEDSAHWIGVLDIAGFEIFDSNSFEQLWINFVNEKLQQFFNHHMFILEQEEYQREGIQWDFIDFGLDLQACIDLIEKPLGIVSMLDEECIVPKATDSTYVDKLNNQHLGKHTNFQKPKPPKGKQGQAHFAIVHYAGTVRYNADSWLDKNKDPLNDSGNYFLLLNQQK</sequence>
<evidence type="ECO:0000256" key="7">
    <source>
        <dbReference type="ARBA" id="ARBA00023203"/>
    </source>
</evidence>
<dbReference type="AlphaFoldDB" id="A0A914PA46"/>
<keyword evidence="5 8" id="KW-0518">Myosin</keyword>
<dbReference type="PROSITE" id="PS51456">
    <property type="entry name" value="MYOSIN_MOTOR"/>
    <property type="match status" value="1"/>
</dbReference>
<evidence type="ECO:0000256" key="8">
    <source>
        <dbReference type="PROSITE-ProRule" id="PRU00782"/>
    </source>
</evidence>